<dbReference type="PANTHER" id="PTHR21398:SF6">
    <property type="entry name" value="AGAP007094-PA"/>
    <property type="match status" value="1"/>
</dbReference>
<proteinExistence type="predicted"/>
<keyword evidence="1" id="KW-0732">Signal</keyword>
<evidence type="ECO:0000313" key="2">
    <source>
        <dbReference type="EMBL" id="CAL4157215.1"/>
    </source>
</evidence>
<name>A0AAV2S0X1_MEGNR</name>
<dbReference type="SMART" id="SM00718">
    <property type="entry name" value="DM4_12"/>
    <property type="match status" value="1"/>
</dbReference>
<feature type="chain" id="PRO_5043797170" evidence="1">
    <location>
        <begin position="18"/>
        <end position="217"/>
    </location>
</feature>
<dbReference type="AlphaFoldDB" id="A0AAV2S0X1"/>
<dbReference type="InterPro" id="IPR006631">
    <property type="entry name" value="DM4_12"/>
</dbReference>
<evidence type="ECO:0000313" key="3">
    <source>
        <dbReference type="Proteomes" id="UP001497623"/>
    </source>
</evidence>
<feature type="non-terminal residue" evidence="2">
    <location>
        <position position="1"/>
    </location>
</feature>
<organism evidence="2 3">
    <name type="scientific">Meganyctiphanes norvegica</name>
    <name type="common">Northern krill</name>
    <name type="synonym">Thysanopoda norvegica</name>
    <dbReference type="NCBI Taxonomy" id="48144"/>
    <lineage>
        <taxon>Eukaryota</taxon>
        <taxon>Metazoa</taxon>
        <taxon>Ecdysozoa</taxon>
        <taxon>Arthropoda</taxon>
        <taxon>Crustacea</taxon>
        <taxon>Multicrustacea</taxon>
        <taxon>Malacostraca</taxon>
        <taxon>Eumalacostraca</taxon>
        <taxon>Eucarida</taxon>
        <taxon>Euphausiacea</taxon>
        <taxon>Euphausiidae</taxon>
        <taxon>Meganyctiphanes</taxon>
    </lineage>
</organism>
<accession>A0AAV2S0X1</accession>
<protein>
    <submittedName>
        <fullName evidence="2">Uncharacterized protein</fullName>
    </submittedName>
</protein>
<dbReference type="Proteomes" id="UP001497623">
    <property type="component" value="Unassembled WGS sequence"/>
</dbReference>
<evidence type="ECO:0000256" key="1">
    <source>
        <dbReference type="SAM" id="SignalP"/>
    </source>
</evidence>
<dbReference type="EMBL" id="CAXKWB010041945">
    <property type="protein sequence ID" value="CAL4157215.1"/>
    <property type="molecule type" value="Genomic_DNA"/>
</dbReference>
<dbReference type="Pfam" id="PF07841">
    <property type="entry name" value="DM4_12"/>
    <property type="match status" value="1"/>
</dbReference>
<feature type="signal peptide" evidence="1">
    <location>
        <begin position="1"/>
        <end position="17"/>
    </location>
</feature>
<reference evidence="2 3" key="1">
    <citation type="submission" date="2024-05" db="EMBL/GenBank/DDBJ databases">
        <authorList>
            <person name="Wallberg A."/>
        </authorList>
    </citation>
    <scope>NUCLEOTIDE SEQUENCE [LARGE SCALE GENOMIC DNA]</scope>
</reference>
<sequence>KVQQSSTFQWMVIGTLALSTLSVADVARPYDNNEVEVDFTTPEWLQNIPEESKVAKYRKRRFLTFPDGTELSIAFSFKAPTEGLPESGTFRASNTWNLDLSKDGVLGGRSIEDRHQRKTIYERLETFFDNMGHDGRSCVLRTICEVAELPFEHGVLGEVVNLILLATTGSNELTGDNLPDEYALAEHYGRTKGNCWALYNQCHVSFTNLLSSTKWLN</sequence>
<comment type="caution">
    <text evidence="2">The sequence shown here is derived from an EMBL/GenBank/DDBJ whole genome shotgun (WGS) entry which is preliminary data.</text>
</comment>
<dbReference type="PANTHER" id="PTHR21398">
    <property type="entry name" value="AGAP007094-PA"/>
    <property type="match status" value="1"/>
</dbReference>
<keyword evidence="3" id="KW-1185">Reference proteome</keyword>
<gene>
    <name evidence="2" type="ORF">MNOR_LOCUS31835</name>
</gene>